<dbReference type="InterPro" id="IPR010730">
    <property type="entry name" value="HET"/>
</dbReference>
<feature type="domain" description="Heterokaryon incompatibility" evidence="1">
    <location>
        <begin position="352"/>
        <end position="441"/>
    </location>
</feature>
<name>A0A3D8QRD4_9EURO</name>
<dbReference type="PANTHER" id="PTHR39596">
    <property type="match status" value="1"/>
</dbReference>
<dbReference type="Proteomes" id="UP000256690">
    <property type="component" value="Unassembled WGS sequence"/>
</dbReference>
<dbReference type="RefSeq" id="XP_026599528.1">
    <property type="nucleotide sequence ID" value="XM_026751796.1"/>
</dbReference>
<evidence type="ECO:0000313" key="3">
    <source>
        <dbReference type="Proteomes" id="UP000256690"/>
    </source>
</evidence>
<evidence type="ECO:0000313" key="2">
    <source>
        <dbReference type="EMBL" id="RDW64369.1"/>
    </source>
</evidence>
<dbReference type="EMBL" id="PVWQ01000014">
    <property type="protein sequence ID" value="RDW64369.1"/>
    <property type="molecule type" value="Genomic_DNA"/>
</dbReference>
<accession>A0A3D8QRD4</accession>
<sequence length="795" mass="89740">MEHLPLPAGVQPFIVAPYEASESEWFDIAQTDFLSFPSSRGWTEAQLRGGDETTKEAHLDPNGFHTKGSPQKVEQFFQTWLFFGLAIDVLKLGGVSAWVSDFLKPESHGKARIVDTSKLPEMLIQWEKGIKARGQLKKDWDTLNTMFERAGSILDRFCSPGPDEPLPLQQDKPRPWPVRDEIATTLIVMASTLRRAAYNACKAEISGTAAWPATARSTILTRRLLAKWCVADVATTLKQLSIDGHYYLAASPGLEAQELDHHAKCVRAHCRYDYDADMYVTRHFKDDRCREDVKWGWDLGGESATSWAEFITRVIGKPGAMIPIALWNGRPGAMELSSYQFNLDGAHPRPEYVAISHVWADGKGNPRANALPQCQLDRIQRLVGEIRWEGRKAMRGPPGSDGVGFWMDTLCIPVGAEWKHLRDKAITTMRRIYAEAKAVLVLDDWLQEVRSDAAPLDLMTRIYQSNWIKRLWTHQEGFLPKALWFQFKDKAVEINELSRRFHDYDASLQARGIHLGFPDGASMRLVEQYTSLRELIKGTAQTEGDKWMTYQALANVMSERKTARLADEVLCLATIISMPLDDLVKIKSDTDEKTAQARMKAFLVSLGRFETGVIFNNYPRLEERGYHWAPRSLLNFRTAQISYVAETEDSDEASFDPAHTRGLVVHYHGFIVRFTQGTSRSSFAAAERGCAIQCTSAADSGQDIEGRWFVVQLPRDNGVQWKTDFTFAVVIPEVPRIGKSVPAVVLLIWSLNGKGGIKVGEHKSVATVWVQDHPLEWVDTVRAPLLKRRTEWLVI</sequence>
<dbReference type="Pfam" id="PF06985">
    <property type="entry name" value="HET"/>
    <property type="match status" value="1"/>
</dbReference>
<organism evidence="2 3">
    <name type="scientific">Aspergillus mulundensis</name>
    <dbReference type="NCBI Taxonomy" id="1810919"/>
    <lineage>
        <taxon>Eukaryota</taxon>
        <taxon>Fungi</taxon>
        <taxon>Dikarya</taxon>
        <taxon>Ascomycota</taxon>
        <taxon>Pezizomycotina</taxon>
        <taxon>Eurotiomycetes</taxon>
        <taxon>Eurotiomycetidae</taxon>
        <taxon>Eurotiales</taxon>
        <taxon>Aspergillaceae</taxon>
        <taxon>Aspergillus</taxon>
        <taxon>Aspergillus subgen. Nidulantes</taxon>
    </lineage>
</organism>
<keyword evidence="3" id="KW-1185">Reference proteome</keyword>
<proteinExistence type="predicted"/>
<dbReference type="PANTHER" id="PTHR39596:SF3">
    <property type="entry name" value="HETEROKARYON INCOMPATIBILITY DOMAIN-CONTAINING PROTEIN"/>
    <property type="match status" value="1"/>
</dbReference>
<comment type="caution">
    <text evidence="2">The sequence shown here is derived from an EMBL/GenBank/DDBJ whole genome shotgun (WGS) entry which is preliminary data.</text>
</comment>
<reference evidence="2 3" key="1">
    <citation type="journal article" date="2018" name="IMA Fungus">
        <title>IMA Genome-F 9: Draft genome sequence of Annulohypoxylon stygium, Aspergillus mulundensis, Berkeleyomyces basicola (syn. Thielaviopsis basicola), Ceratocystis smalleyi, two Cercospora beticola strains, Coleophoma cylindrospora, Fusarium fracticaudum, Phialophora cf. hyalina, and Morchella septimelata.</title>
        <authorList>
            <person name="Wingfield B.D."/>
            <person name="Bills G.F."/>
            <person name="Dong Y."/>
            <person name="Huang W."/>
            <person name="Nel W.J."/>
            <person name="Swalarsk-Parry B.S."/>
            <person name="Vaghefi N."/>
            <person name="Wilken P.M."/>
            <person name="An Z."/>
            <person name="de Beer Z.W."/>
            <person name="De Vos L."/>
            <person name="Chen L."/>
            <person name="Duong T.A."/>
            <person name="Gao Y."/>
            <person name="Hammerbacher A."/>
            <person name="Kikkert J.R."/>
            <person name="Li Y."/>
            <person name="Li H."/>
            <person name="Li K."/>
            <person name="Li Q."/>
            <person name="Liu X."/>
            <person name="Ma X."/>
            <person name="Naidoo K."/>
            <person name="Pethybridge S.J."/>
            <person name="Sun J."/>
            <person name="Steenkamp E.T."/>
            <person name="van der Nest M.A."/>
            <person name="van Wyk S."/>
            <person name="Wingfield M.J."/>
            <person name="Xiong C."/>
            <person name="Yue Q."/>
            <person name="Zhang X."/>
        </authorList>
    </citation>
    <scope>NUCLEOTIDE SEQUENCE [LARGE SCALE GENOMIC DNA]</scope>
    <source>
        <strain evidence="2 3">DSM 5745</strain>
    </source>
</reference>
<protein>
    <recommendedName>
        <fullName evidence="1">Heterokaryon incompatibility domain-containing protein</fullName>
    </recommendedName>
</protein>
<dbReference type="AlphaFoldDB" id="A0A3D8QRD4"/>
<dbReference type="GeneID" id="38120150"/>
<dbReference type="OrthoDB" id="2426273at2759"/>
<dbReference type="STRING" id="1810919.A0A3D8QRD4"/>
<evidence type="ECO:0000259" key="1">
    <source>
        <dbReference type="Pfam" id="PF06985"/>
    </source>
</evidence>
<gene>
    <name evidence="2" type="ORF">DSM5745_09780</name>
</gene>